<evidence type="ECO:0000313" key="1">
    <source>
        <dbReference type="EMBL" id="JAE00946.1"/>
    </source>
</evidence>
<proteinExistence type="predicted"/>
<reference evidence="1" key="1">
    <citation type="submission" date="2014-09" db="EMBL/GenBank/DDBJ databases">
        <authorList>
            <person name="Magalhaes I.L.F."/>
            <person name="Oliveira U."/>
            <person name="Santos F.R."/>
            <person name="Vidigal T.H.D.A."/>
            <person name="Brescovit A.D."/>
            <person name="Santos A.J."/>
        </authorList>
    </citation>
    <scope>NUCLEOTIDE SEQUENCE</scope>
    <source>
        <tissue evidence="1">Shoot tissue taken approximately 20 cm above the soil surface</tissue>
    </source>
</reference>
<dbReference type="AlphaFoldDB" id="A0A0A9ESS2"/>
<organism evidence="1">
    <name type="scientific">Arundo donax</name>
    <name type="common">Giant reed</name>
    <name type="synonym">Donax arundinaceus</name>
    <dbReference type="NCBI Taxonomy" id="35708"/>
    <lineage>
        <taxon>Eukaryota</taxon>
        <taxon>Viridiplantae</taxon>
        <taxon>Streptophyta</taxon>
        <taxon>Embryophyta</taxon>
        <taxon>Tracheophyta</taxon>
        <taxon>Spermatophyta</taxon>
        <taxon>Magnoliopsida</taxon>
        <taxon>Liliopsida</taxon>
        <taxon>Poales</taxon>
        <taxon>Poaceae</taxon>
        <taxon>PACMAD clade</taxon>
        <taxon>Arundinoideae</taxon>
        <taxon>Arundineae</taxon>
        <taxon>Arundo</taxon>
    </lineage>
</organism>
<evidence type="ECO:0008006" key="2">
    <source>
        <dbReference type="Google" id="ProtNLM"/>
    </source>
</evidence>
<reference evidence="1" key="2">
    <citation type="journal article" date="2015" name="Data Brief">
        <title>Shoot transcriptome of the giant reed, Arundo donax.</title>
        <authorList>
            <person name="Barrero R.A."/>
            <person name="Guerrero F.D."/>
            <person name="Moolhuijzen P."/>
            <person name="Goolsby J.A."/>
            <person name="Tidwell J."/>
            <person name="Bellgard S.E."/>
            <person name="Bellgard M.I."/>
        </authorList>
    </citation>
    <scope>NUCLEOTIDE SEQUENCE</scope>
    <source>
        <tissue evidence="1">Shoot tissue taken approximately 20 cm above the soil surface</tissue>
    </source>
</reference>
<accession>A0A0A9ESS2</accession>
<sequence length="86" mass="9478">MHHVYLYEKESVHHLFFDCVVAHSIWSGISEVLGFSIGCNFGPSAVFWLSNIKNLVTNMATSAVEYLEAEKVSVFQNGASSGMPPL</sequence>
<name>A0A0A9ESS2_ARUDO</name>
<dbReference type="EMBL" id="GBRH01196950">
    <property type="protein sequence ID" value="JAE00946.1"/>
    <property type="molecule type" value="Transcribed_RNA"/>
</dbReference>
<protein>
    <recommendedName>
        <fullName evidence="2">Reverse transcriptase zinc-binding domain-containing protein</fullName>
    </recommendedName>
</protein>